<evidence type="ECO:0000313" key="4">
    <source>
        <dbReference type="Proteomes" id="UP001057375"/>
    </source>
</evidence>
<evidence type="ECO:0000256" key="2">
    <source>
        <dbReference type="SAM" id="Phobius"/>
    </source>
</evidence>
<protein>
    <submittedName>
        <fullName evidence="3">Uncharacterized protein</fullName>
    </submittedName>
</protein>
<keyword evidence="4" id="KW-1185">Reference proteome</keyword>
<evidence type="ECO:0000256" key="1">
    <source>
        <dbReference type="SAM" id="MobiDB-lite"/>
    </source>
</evidence>
<sequence length="219" mass="24082">MPSKYSYRSKTKPDYSPASLNHARKDYESEDSIAHSDTGLLRGRDSTPLASELEDIPEGENDSITQALCFVCKRWRKSSSDVIKFFPLLMIIAAVISFVFILINGIALTICGLHPMSDKANSFLDTCTTGDCVYGIKGLFGPGNITISASPPAQISSNDDDPVLTDNNAAFYHSFYSYDAFEHSFPEYTIPEDEPVQSIFSHDSSILEVKDAPSIDSTI</sequence>
<organism evidence="3 4">
    <name type="scientific">Aduncisulcus paluster</name>
    <dbReference type="NCBI Taxonomy" id="2918883"/>
    <lineage>
        <taxon>Eukaryota</taxon>
        <taxon>Metamonada</taxon>
        <taxon>Carpediemonas-like organisms</taxon>
        <taxon>Aduncisulcus</taxon>
    </lineage>
</organism>
<gene>
    <name evidence="3" type="ORF">ADUPG1_008384</name>
</gene>
<feature type="non-terminal residue" evidence="3">
    <location>
        <position position="219"/>
    </location>
</feature>
<name>A0ABQ5KVV3_9EUKA</name>
<keyword evidence="2" id="KW-1133">Transmembrane helix</keyword>
<feature type="region of interest" description="Disordered" evidence="1">
    <location>
        <begin position="1"/>
        <end position="45"/>
    </location>
</feature>
<dbReference type="Proteomes" id="UP001057375">
    <property type="component" value="Unassembled WGS sequence"/>
</dbReference>
<proteinExistence type="predicted"/>
<evidence type="ECO:0000313" key="3">
    <source>
        <dbReference type="EMBL" id="GKT35170.1"/>
    </source>
</evidence>
<accession>A0ABQ5KVV3</accession>
<keyword evidence="2" id="KW-0472">Membrane</keyword>
<comment type="caution">
    <text evidence="3">The sequence shown here is derived from an EMBL/GenBank/DDBJ whole genome shotgun (WGS) entry which is preliminary data.</text>
</comment>
<keyword evidence="2" id="KW-0812">Transmembrane</keyword>
<reference evidence="3" key="1">
    <citation type="submission" date="2022-03" db="EMBL/GenBank/DDBJ databases">
        <title>Draft genome sequence of Aduncisulcus paluster, a free-living microaerophilic Fornicata.</title>
        <authorList>
            <person name="Yuyama I."/>
            <person name="Kume K."/>
            <person name="Tamura T."/>
            <person name="Inagaki Y."/>
            <person name="Hashimoto T."/>
        </authorList>
    </citation>
    <scope>NUCLEOTIDE SEQUENCE</scope>
    <source>
        <strain evidence="3">NY0171</strain>
    </source>
</reference>
<feature type="transmembrane region" description="Helical" evidence="2">
    <location>
        <begin position="85"/>
        <end position="110"/>
    </location>
</feature>
<dbReference type="EMBL" id="BQXS01010935">
    <property type="protein sequence ID" value="GKT35170.1"/>
    <property type="molecule type" value="Genomic_DNA"/>
</dbReference>